<sequence>MINLEVPKKAGALINQAYQAAAEVFRPISRKYDRAEHTYPSELDMFAALLDGLNSSGEGGAGAAGVRRDEKGDSDKTGKKAGNRNGANLNVVLGTIEMCWGDVGLLLSMPRQGLGNAAIASVANDEQLKRFEKTWAAMAITEPDCGSDSAAITATAKLDGDDYVLNGEKIFVTSGERADAVVVWASLDKSKGRAAIKSFVVEKGTPGFEVVRIEHKLGIRASDTAVLRFENCRVPKENLLGTSEIDTQKGFAGVMQTFDNTRPLVAAMAIGVARAALEETARILSEAGVTVDYDRPANTQHAAAAAYLQLEAEYESAYLLTLESAWMADNRKPNSLQASMAKAKAGRSVVEITLRCVELAGTFGYTEESLLEKWSRDAKILDIFEGTQQIQQLIVARRVLGKSSAELK</sequence>
<dbReference type="Proteomes" id="UP001501116">
    <property type="component" value="Unassembled WGS sequence"/>
</dbReference>
<evidence type="ECO:0000256" key="2">
    <source>
        <dbReference type="ARBA" id="ARBA00009347"/>
    </source>
</evidence>
<keyword evidence="5" id="KW-0560">Oxidoreductase</keyword>
<evidence type="ECO:0000256" key="5">
    <source>
        <dbReference type="RuleBase" id="RU362125"/>
    </source>
</evidence>
<evidence type="ECO:0000259" key="8">
    <source>
        <dbReference type="Pfam" id="PF02770"/>
    </source>
</evidence>
<keyword evidence="4 5" id="KW-0274">FAD</keyword>
<accession>A0ABP5CC66</accession>
<dbReference type="EMBL" id="BAAANN010000013">
    <property type="protein sequence ID" value="GAA1961553.1"/>
    <property type="molecule type" value="Genomic_DNA"/>
</dbReference>
<feature type="domain" description="Acyl-CoA dehydrogenase/oxidase C-terminal" evidence="7">
    <location>
        <begin position="249"/>
        <end position="400"/>
    </location>
</feature>
<reference evidence="10" key="1">
    <citation type="journal article" date="2019" name="Int. J. Syst. Evol. Microbiol.">
        <title>The Global Catalogue of Microorganisms (GCM) 10K type strain sequencing project: providing services to taxonomists for standard genome sequencing and annotation.</title>
        <authorList>
            <consortium name="The Broad Institute Genomics Platform"/>
            <consortium name="The Broad Institute Genome Sequencing Center for Infectious Disease"/>
            <person name="Wu L."/>
            <person name="Ma J."/>
        </authorList>
    </citation>
    <scope>NUCLEOTIDE SEQUENCE [LARGE SCALE GENOMIC DNA]</scope>
    <source>
        <strain evidence="10">JCM 14545</strain>
    </source>
</reference>
<proteinExistence type="inferred from homology"/>
<dbReference type="SUPFAM" id="SSF47203">
    <property type="entry name" value="Acyl-CoA dehydrogenase C-terminal domain-like"/>
    <property type="match status" value="1"/>
</dbReference>
<dbReference type="InterPro" id="IPR037069">
    <property type="entry name" value="AcylCoA_DH/ox_N_sf"/>
</dbReference>
<evidence type="ECO:0000256" key="1">
    <source>
        <dbReference type="ARBA" id="ARBA00001974"/>
    </source>
</evidence>
<dbReference type="RefSeq" id="WP_344419414.1">
    <property type="nucleotide sequence ID" value="NZ_BAAANN010000013.1"/>
</dbReference>
<evidence type="ECO:0000256" key="6">
    <source>
        <dbReference type="SAM" id="MobiDB-lite"/>
    </source>
</evidence>
<protein>
    <submittedName>
        <fullName evidence="9">Acyl-CoA dehydrogenase family protein</fullName>
    </submittedName>
</protein>
<evidence type="ECO:0000313" key="9">
    <source>
        <dbReference type="EMBL" id="GAA1961553.1"/>
    </source>
</evidence>
<keyword evidence="3 5" id="KW-0285">Flavoprotein</keyword>
<gene>
    <name evidence="9" type="ORF">GCM10009754_35670</name>
</gene>
<feature type="region of interest" description="Disordered" evidence="6">
    <location>
        <begin position="59"/>
        <end position="82"/>
    </location>
</feature>
<dbReference type="Gene3D" id="2.40.110.10">
    <property type="entry name" value="Butyryl-CoA Dehydrogenase, subunit A, domain 2"/>
    <property type="match status" value="1"/>
</dbReference>
<evidence type="ECO:0000313" key="10">
    <source>
        <dbReference type="Proteomes" id="UP001501116"/>
    </source>
</evidence>
<name>A0ABP5CC66_9PSEU</name>
<dbReference type="InterPro" id="IPR036250">
    <property type="entry name" value="AcylCo_DH-like_C"/>
</dbReference>
<dbReference type="Pfam" id="PF02770">
    <property type="entry name" value="Acyl-CoA_dh_M"/>
    <property type="match status" value="1"/>
</dbReference>
<dbReference type="PANTHER" id="PTHR43884">
    <property type="entry name" value="ACYL-COA DEHYDROGENASE"/>
    <property type="match status" value="1"/>
</dbReference>
<dbReference type="SUPFAM" id="SSF56645">
    <property type="entry name" value="Acyl-CoA dehydrogenase NM domain-like"/>
    <property type="match status" value="1"/>
</dbReference>
<feature type="domain" description="Acyl-CoA oxidase/dehydrogenase middle" evidence="8">
    <location>
        <begin position="137"/>
        <end position="232"/>
    </location>
</feature>
<keyword evidence="10" id="KW-1185">Reference proteome</keyword>
<comment type="cofactor">
    <cofactor evidence="1 5">
        <name>FAD</name>
        <dbReference type="ChEBI" id="CHEBI:57692"/>
    </cofactor>
</comment>
<dbReference type="Gene3D" id="1.10.540.10">
    <property type="entry name" value="Acyl-CoA dehydrogenase/oxidase, N-terminal domain"/>
    <property type="match status" value="1"/>
</dbReference>
<comment type="caution">
    <text evidence="9">The sequence shown here is derived from an EMBL/GenBank/DDBJ whole genome shotgun (WGS) entry which is preliminary data.</text>
</comment>
<feature type="compositionally biased region" description="Basic and acidic residues" evidence="6">
    <location>
        <begin position="66"/>
        <end position="78"/>
    </location>
</feature>
<comment type="similarity">
    <text evidence="2 5">Belongs to the acyl-CoA dehydrogenase family.</text>
</comment>
<dbReference type="InterPro" id="IPR009100">
    <property type="entry name" value="AcylCoA_DH/oxidase_NM_dom_sf"/>
</dbReference>
<dbReference type="PANTHER" id="PTHR43884:SF12">
    <property type="entry name" value="ISOVALERYL-COA DEHYDROGENASE, MITOCHONDRIAL-RELATED"/>
    <property type="match status" value="1"/>
</dbReference>
<evidence type="ECO:0000256" key="3">
    <source>
        <dbReference type="ARBA" id="ARBA00022630"/>
    </source>
</evidence>
<dbReference type="Pfam" id="PF00441">
    <property type="entry name" value="Acyl-CoA_dh_1"/>
    <property type="match status" value="1"/>
</dbReference>
<evidence type="ECO:0000256" key="4">
    <source>
        <dbReference type="ARBA" id="ARBA00022827"/>
    </source>
</evidence>
<dbReference type="InterPro" id="IPR046373">
    <property type="entry name" value="Acyl-CoA_Oxase/DH_mid-dom_sf"/>
</dbReference>
<organism evidence="9 10">
    <name type="scientific">Amycolatopsis minnesotensis</name>
    <dbReference type="NCBI Taxonomy" id="337894"/>
    <lineage>
        <taxon>Bacteria</taxon>
        <taxon>Bacillati</taxon>
        <taxon>Actinomycetota</taxon>
        <taxon>Actinomycetes</taxon>
        <taxon>Pseudonocardiales</taxon>
        <taxon>Pseudonocardiaceae</taxon>
        <taxon>Amycolatopsis</taxon>
    </lineage>
</organism>
<dbReference type="InterPro" id="IPR006091">
    <property type="entry name" value="Acyl-CoA_Oxase/DH_mid-dom"/>
</dbReference>
<dbReference type="Gene3D" id="1.20.140.10">
    <property type="entry name" value="Butyryl-CoA Dehydrogenase, subunit A, domain 3"/>
    <property type="match status" value="1"/>
</dbReference>
<dbReference type="InterPro" id="IPR009075">
    <property type="entry name" value="AcylCo_DH/oxidase_C"/>
</dbReference>
<evidence type="ECO:0000259" key="7">
    <source>
        <dbReference type="Pfam" id="PF00441"/>
    </source>
</evidence>